<sequence>MKRKILALVATLGLSVAGVAATATPAQAYGMGPGDCFWNGGSTLWYNGGFRMNGGDCYVTSKTKLSMQRDGNLVLYCVDWQDGIPVSSRPVWSTGTWNSGAITAKFQDDGNFVLYRSDYATAVWASRTWGHANSLLAIQNDSNIVIYDFKGYPIWQSNTYNAC</sequence>
<dbReference type="InterPro" id="IPR001480">
    <property type="entry name" value="Bulb-type_lectin_dom"/>
</dbReference>
<reference evidence="3" key="1">
    <citation type="journal article" date="2014" name="Int. J. Syst. Evol. Microbiol.">
        <title>Complete genome sequence of Corynebacterium casei LMG S-19264T (=DSM 44701T), isolated from a smear-ripened cheese.</title>
        <authorList>
            <consortium name="US DOE Joint Genome Institute (JGI-PGF)"/>
            <person name="Walter F."/>
            <person name="Albersmeier A."/>
            <person name="Kalinowski J."/>
            <person name="Ruckert C."/>
        </authorList>
    </citation>
    <scope>NUCLEOTIDE SEQUENCE</scope>
    <source>
        <strain evidence="3">JCM 4122</strain>
    </source>
</reference>
<dbReference type="PROSITE" id="PS50927">
    <property type="entry name" value="BULB_LECTIN"/>
    <property type="match status" value="1"/>
</dbReference>
<protein>
    <recommendedName>
        <fullName evidence="2">Bulb-type lectin domain-containing protein</fullName>
    </recommendedName>
</protein>
<accession>A0A919BQ70</accession>
<evidence type="ECO:0000313" key="4">
    <source>
        <dbReference type="Proteomes" id="UP000632849"/>
    </source>
</evidence>
<feature type="signal peptide" evidence="1">
    <location>
        <begin position="1"/>
        <end position="28"/>
    </location>
</feature>
<evidence type="ECO:0000256" key="1">
    <source>
        <dbReference type="SAM" id="SignalP"/>
    </source>
</evidence>
<dbReference type="Gene3D" id="2.90.10.10">
    <property type="entry name" value="Bulb-type lectin domain"/>
    <property type="match status" value="1"/>
</dbReference>
<dbReference type="SUPFAM" id="SSF51110">
    <property type="entry name" value="alpha-D-mannose-specific plant lectins"/>
    <property type="match status" value="1"/>
</dbReference>
<organism evidence="3 4">
    <name type="scientific">Streptomyces filamentosus</name>
    <name type="common">Streptomyces roseosporus</name>
    <dbReference type="NCBI Taxonomy" id="67294"/>
    <lineage>
        <taxon>Bacteria</taxon>
        <taxon>Bacillati</taxon>
        <taxon>Actinomycetota</taxon>
        <taxon>Actinomycetes</taxon>
        <taxon>Kitasatosporales</taxon>
        <taxon>Streptomycetaceae</taxon>
        <taxon>Streptomyces</taxon>
    </lineage>
</organism>
<comment type="caution">
    <text evidence="3">The sequence shown here is derived from an EMBL/GenBank/DDBJ whole genome shotgun (WGS) entry which is preliminary data.</text>
</comment>
<dbReference type="InterPro" id="IPR036426">
    <property type="entry name" value="Bulb-type_lectin_dom_sf"/>
</dbReference>
<proteinExistence type="predicted"/>
<dbReference type="SMART" id="SM00108">
    <property type="entry name" value="B_lectin"/>
    <property type="match status" value="1"/>
</dbReference>
<reference evidence="3" key="2">
    <citation type="submission" date="2020-09" db="EMBL/GenBank/DDBJ databases">
        <authorList>
            <person name="Sun Q."/>
            <person name="Ohkuma M."/>
        </authorList>
    </citation>
    <scope>NUCLEOTIDE SEQUENCE</scope>
    <source>
        <strain evidence="3">JCM 4122</strain>
    </source>
</reference>
<dbReference type="EMBL" id="BNBE01000002">
    <property type="protein sequence ID" value="GHG05930.1"/>
    <property type="molecule type" value="Genomic_DNA"/>
</dbReference>
<keyword evidence="4" id="KW-1185">Reference proteome</keyword>
<keyword evidence="1" id="KW-0732">Signal</keyword>
<dbReference type="Gene3D" id="2.90.10.30">
    <property type="match status" value="1"/>
</dbReference>
<feature type="chain" id="PRO_5037342103" description="Bulb-type lectin domain-containing protein" evidence="1">
    <location>
        <begin position="29"/>
        <end position="163"/>
    </location>
</feature>
<gene>
    <name evidence="3" type="ORF">GCM10017667_41180</name>
</gene>
<evidence type="ECO:0000313" key="3">
    <source>
        <dbReference type="EMBL" id="GHG05930.1"/>
    </source>
</evidence>
<name>A0A919BQ70_STRFL</name>
<feature type="domain" description="Bulb-type lectin" evidence="2">
    <location>
        <begin position="43"/>
        <end position="159"/>
    </location>
</feature>
<dbReference type="Proteomes" id="UP000632849">
    <property type="component" value="Unassembled WGS sequence"/>
</dbReference>
<evidence type="ECO:0000259" key="2">
    <source>
        <dbReference type="PROSITE" id="PS50927"/>
    </source>
</evidence>
<dbReference type="AlphaFoldDB" id="A0A919BQ70"/>